<keyword evidence="4" id="KW-0723">Serine/threonine-protein kinase</keyword>
<evidence type="ECO:0000256" key="3">
    <source>
        <dbReference type="PROSITE-ProRule" id="PRU10141"/>
    </source>
</evidence>
<evidence type="ECO:0000313" key="8">
    <source>
        <dbReference type="Proteomes" id="UP000279259"/>
    </source>
</evidence>
<keyword evidence="4" id="KW-0808">Transferase</keyword>
<dbReference type="Proteomes" id="UP000279259">
    <property type="component" value="Unassembled WGS sequence"/>
</dbReference>
<feature type="compositionally biased region" description="Low complexity" evidence="5">
    <location>
        <begin position="57"/>
        <end position="73"/>
    </location>
</feature>
<organism evidence="7 8">
    <name type="scientific">Saitozyma podzolica</name>
    <dbReference type="NCBI Taxonomy" id="1890683"/>
    <lineage>
        <taxon>Eukaryota</taxon>
        <taxon>Fungi</taxon>
        <taxon>Dikarya</taxon>
        <taxon>Basidiomycota</taxon>
        <taxon>Agaricomycotina</taxon>
        <taxon>Tremellomycetes</taxon>
        <taxon>Tremellales</taxon>
        <taxon>Trimorphomycetaceae</taxon>
        <taxon>Saitozyma</taxon>
    </lineage>
</organism>
<dbReference type="SMART" id="SM00220">
    <property type="entry name" value="S_TKc"/>
    <property type="match status" value="1"/>
</dbReference>
<dbReference type="PANTHER" id="PTHR24346">
    <property type="entry name" value="MAP/MICROTUBULE AFFINITY-REGULATING KINASE"/>
    <property type="match status" value="1"/>
</dbReference>
<evidence type="ECO:0000259" key="6">
    <source>
        <dbReference type="PROSITE" id="PS50011"/>
    </source>
</evidence>
<feature type="region of interest" description="Disordered" evidence="5">
    <location>
        <begin position="127"/>
        <end position="147"/>
    </location>
</feature>
<proteinExistence type="inferred from homology"/>
<sequence>MLHASSPGQTPTPTPASSFFTRLHGIQRSASFSDGGDGESAGDGPGSQSGGGDVRRAATISSSSRTSGQPSRILDSRRDVAALSSFAAAGSTLSSPALSASSNYTPPAASRHPLFAHHASPPVAPIDINVPNALSDPGPSVRSSPASSSGFSPASAFLSHFSLASPEAIAPDAQGARVLRYTLGKVLGRGGFSTVRLATHDDGTVLACKIVKRDDLSDRSGSLEKFEEEIKVWKSLPRHPSLLPLLDMHRTPFATFLISPFLPGGSLLDVMRREGGSDRTARKWFPGVVKAVSVMHEGFEGFDGRILHGDLKLDNFLVDQFGAVMVCDFYMAQKLDHPIPTFPSASLPYAPPELLRAPPCGPSLAQDIWALGIILYALLTGKLPFVDSFDPRLQVKILRGQWQEPADLGAEWLECLRGCLCGDREKRWDIQRVRQCDAVIGWHEAIGECESERD</sequence>
<comment type="caution">
    <text evidence="7">The sequence shown here is derived from an EMBL/GenBank/DDBJ whole genome shotgun (WGS) entry which is preliminary data.</text>
</comment>
<comment type="similarity">
    <text evidence="4">Belongs to the protein kinase superfamily.</text>
</comment>
<dbReference type="Gene3D" id="1.10.510.10">
    <property type="entry name" value="Transferase(Phosphotransferase) domain 1"/>
    <property type="match status" value="1"/>
</dbReference>
<feature type="compositionally biased region" description="Low complexity" evidence="5">
    <location>
        <begin position="137"/>
        <end position="147"/>
    </location>
</feature>
<feature type="binding site" evidence="3">
    <location>
        <position position="209"/>
    </location>
    <ligand>
        <name>ATP</name>
        <dbReference type="ChEBI" id="CHEBI:30616"/>
    </ligand>
</feature>
<keyword evidence="1 3" id="KW-0547">Nucleotide-binding</keyword>
<dbReference type="AlphaFoldDB" id="A0A427YQ63"/>
<dbReference type="GO" id="GO:0000226">
    <property type="term" value="P:microtubule cytoskeleton organization"/>
    <property type="evidence" value="ECO:0007669"/>
    <property type="project" value="TreeGrafter"/>
</dbReference>
<gene>
    <name evidence="7" type="ORF">EHS25_007602</name>
</gene>
<dbReference type="GO" id="GO:0005737">
    <property type="term" value="C:cytoplasm"/>
    <property type="evidence" value="ECO:0007669"/>
    <property type="project" value="TreeGrafter"/>
</dbReference>
<feature type="compositionally biased region" description="Gly residues" evidence="5">
    <location>
        <begin position="38"/>
        <end position="52"/>
    </location>
</feature>
<dbReference type="InterPro" id="IPR017441">
    <property type="entry name" value="Protein_kinase_ATP_BS"/>
</dbReference>
<evidence type="ECO:0000256" key="5">
    <source>
        <dbReference type="SAM" id="MobiDB-lite"/>
    </source>
</evidence>
<feature type="domain" description="Protein kinase" evidence="6">
    <location>
        <begin position="181"/>
        <end position="446"/>
    </location>
</feature>
<keyword evidence="8" id="KW-1185">Reference proteome</keyword>
<reference evidence="7 8" key="1">
    <citation type="submission" date="2018-11" db="EMBL/GenBank/DDBJ databases">
        <title>Genome sequence of Saitozyma podzolica DSM 27192.</title>
        <authorList>
            <person name="Aliyu H."/>
            <person name="Gorte O."/>
            <person name="Ochsenreither K."/>
        </authorList>
    </citation>
    <scope>NUCLEOTIDE SEQUENCE [LARGE SCALE GENOMIC DNA]</scope>
    <source>
        <strain evidence="7 8">DSM 27192</strain>
    </source>
</reference>
<dbReference type="GO" id="GO:0035556">
    <property type="term" value="P:intracellular signal transduction"/>
    <property type="evidence" value="ECO:0007669"/>
    <property type="project" value="TreeGrafter"/>
</dbReference>
<dbReference type="GO" id="GO:0005524">
    <property type="term" value="F:ATP binding"/>
    <property type="evidence" value="ECO:0007669"/>
    <property type="project" value="UniProtKB-UniRule"/>
</dbReference>
<dbReference type="Pfam" id="PF00069">
    <property type="entry name" value="Pkinase"/>
    <property type="match status" value="1"/>
</dbReference>
<dbReference type="PROSITE" id="PS50011">
    <property type="entry name" value="PROTEIN_KINASE_DOM"/>
    <property type="match status" value="1"/>
</dbReference>
<dbReference type="PROSITE" id="PS00108">
    <property type="entry name" value="PROTEIN_KINASE_ST"/>
    <property type="match status" value="1"/>
</dbReference>
<dbReference type="GO" id="GO:0004674">
    <property type="term" value="F:protein serine/threonine kinase activity"/>
    <property type="evidence" value="ECO:0007669"/>
    <property type="project" value="UniProtKB-KW"/>
</dbReference>
<protein>
    <recommendedName>
        <fullName evidence="6">Protein kinase domain-containing protein</fullName>
    </recommendedName>
</protein>
<evidence type="ECO:0000256" key="4">
    <source>
        <dbReference type="RuleBase" id="RU000304"/>
    </source>
</evidence>
<dbReference type="PROSITE" id="PS00107">
    <property type="entry name" value="PROTEIN_KINASE_ATP"/>
    <property type="match status" value="1"/>
</dbReference>
<keyword evidence="4" id="KW-0418">Kinase</keyword>
<name>A0A427YQ63_9TREE</name>
<feature type="region of interest" description="Disordered" evidence="5">
    <location>
        <begin position="1"/>
        <end position="74"/>
    </location>
</feature>
<dbReference type="PANTHER" id="PTHR24346:SF76">
    <property type="entry name" value="NON-SPECIFIC SERINE_THREONINE PROTEIN KINASE"/>
    <property type="match status" value="1"/>
</dbReference>
<dbReference type="STRING" id="1890683.A0A427YQ63"/>
<evidence type="ECO:0000256" key="1">
    <source>
        <dbReference type="ARBA" id="ARBA00022741"/>
    </source>
</evidence>
<accession>A0A427YQ63</accession>
<dbReference type="EMBL" id="RSCD01000004">
    <property type="protein sequence ID" value="RSH93248.1"/>
    <property type="molecule type" value="Genomic_DNA"/>
</dbReference>
<dbReference type="InterPro" id="IPR000719">
    <property type="entry name" value="Prot_kinase_dom"/>
</dbReference>
<dbReference type="SUPFAM" id="SSF56112">
    <property type="entry name" value="Protein kinase-like (PK-like)"/>
    <property type="match status" value="1"/>
</dbReference>
<keyword evidence="2 3" id="KW-0067">ATP-binding</keyword>
<evidence type="ECO:0000256" key="2">
    <source>
        <dbReference type="ARBA" id="ARBA00022840"/>
    </source>
</evidence>
<dbReference type="InterPro" id="IPR011009">
    <property type="entry name" value="Kinase-like_dom_sf"/>
</dbReference>
<dbReference type="InterPro" id="IPR008271">
    <property type="entry name" value="Ser/Thr_kinase_AS"/>
</dbReference>
<dbReference type="OrthoDB" id="4062651at2759"/>
<evidence type="ECO:0000313" key="7">
    <source>
        <dbReference type="EMBL" id="RSH93248.1"/>
    </source>
</evidence>